<evidence type="ECO:0000313" key="4">
    <source>
        <dbReference type="Proteomes" id="UP001405405"/>
    </source>
</evidence>
<gene>
    <name evidence="3" type="ORF">VA599_11765</name>
</gene>
<accession>A0ABV0CN05</accession>
<evidence type="ECO:0000259" key="2">
    <source>
        <dbReference type="PROSITE" id="PS51702"/>
    </source>
</evidence>
<dbReference type="EMBL" id="JAYFSJ010000007">
    <property type="protein sequence ID" value="MEN7431429.1"/>
    <property type="molecule type" value="Genomic_DNA"/>
</dbReference>
<name>A0ABV0CN05_9NEIS</name>
<keyword evidence="4" id="KW-1185">Reference proteome</keyword>
<dbReference type="SUPFAM" id="SSF53098">
    <property type="entry name" value="Ribonuclease H-like"/>
    <property type="match status" value="1"/>
</dbReference>
<dbReference type="InterPro" id="IPR036397">
    <property type="entry name" value="RNaseH_sf"/>
</dbReference>
<proteinExistence type="predicted"/>
<dbReference type="Proteomes" id="UP001405405">
    <property type="component" value="Unassembled WGS sequence"/>
</dbReference>
<dbReference type="Gene3D" id="3.30.420.10">
    <property type="entry name" value="Ribonuclease H-like superfamily/Ribonuclease H"/>
    <property type="match status" value="1"/>
</dbReference>
<protein>
    <submittedName>
        <fullName evidence="3">Mu transposase C-terminal domain-containing protein</fullName>
    </submittedName>
</protein>
<dbReference type="Pfam" id="PF02316">
    <property type="entry name" value="HTH_Tnp_Mu_1"/>
    <property type="match status" value="1"/>
</dbReference>
<dbReference type="Pfam" id="PF09039">
    <property type="entry name" value="HTH_Tnp_Mu_2"/>
    <property type="match status" value="1"/>
</dbReference>
<dbReference type="InterPro" id="IPR036388">
    <property type="entry name" value="WH-like_DNA-bd_sf"/>
</dbReference>
<dbReference type="InterPro" id="IPR009061">
    <property type="entry name" value="DNA-bd_dom_put_sf"/>
</dbReference>
<dbReference type="InterPro" id="IPR003314">
    <property type="entry name" value="Mu-type_HTH"/>
</dbReference>
<evidence type="ECO:0000313" key="3">
    <source>
        <dbReference type="EMBL" id="MEN7431429.1"/>
    </source>
</evidence>
<dbReference type="Gene3D" id="1.10.10.60">
    <property type="entry name" value="Homeodomain-like"/>
    <property type="match status" value="1"/>
</dbReference>
<feature type="domain" description="Integrase catalytic" evidence="1">
    <location>
        <begin position="269"/>
        <end position="442"/>
    </location>
</feature>
<dbReference type="InterPro" id="IPR001584">
    <property type="entry name" value="Integrase_cat-core"/>
</dbReference>
<dbReference type="InterPro" id="IPR009004">
    <property type="entry name" value="Transposase_Mu_C"/>
</dbReference>
<dbReference type="InterPro" id="IPR015126">
    <property type="entry name" value="Mu_I-gamma"/>
</dbReference>
<dbReference type="PROSITE" id="PS51702">
    <property type="entry name" value="HTH_MU"/>
    <property type="match status" value="1"/>
</dbReference>
<dbReference type="RefSeq" id="WP_346788703.1">
    <property type="nucleotide sequence ID" value="NZ_JAYFSJ010000007.1"/>
</dbReference>
<dbReference type="SUPFAM" id="SSF50610">
    <property type="entry name" value="mu transposase, C-terminal domain"/>
    <property type="match status" value="1"/>
</dbReference>
<reference evidence="3 4" key="1">
    <citation type="submission" date="2023-12" db="EMBL/GenBank/DDBJ databases">
        <title>Chromobacterium sp. strain TRC.1.1.SA producing antimicrobial pigment.</title>
        <authorList>
            <person name="Verma N."/>
            <person name="Choksket S."/>
            <person name="Pinnaka A.K."/>
            <person name="Korpole S."/>
        </authorList>
    </citation>
    <scope>NUCLEOTIDE SEQUENCE [LARGE SCALE GENOMIC DNA]</scope>
    <source>
        <strain evidence="3 4">TRC1.1.SA</strain>
    </source>
</reference>
<dbReference type="Gene3D" id="2.30.30.130">
    <property type="entry name" value="Transposase, Mu, C-terminal"/>
    <property type="match status" value="1"/>
</dbReference>
<dbReference type="SUPFAM" id="SSF46955">
    <property type="entry name" value="Putative DNA-binding domain"/>
    <property type="match status" value="1"/>
</dbReference>
<evidence type="ECO:0000259" key="1">
    <source>
        <dbReference type="PROSITE" id="PS50994"/>
    </source>
</evidence>
<sequence>MNAPLVKSHYSASELAALHLHGLPTSKVALIARAERESWPFVETTGRGGVRREYTPPAEIVAAIKAKAAENVAAAMPAPSFPTRRAEQLPLIETEAQTLKADARRGVLQALEMLMKRSGYPLKKAAATLLDMARLGTASEQLVKMLKMARDERGRPSLDGLPSVRSVLRFVEYERAGMLAPKRRERDMSVPAWAPFFLGYYQRPEKPTVEHAYRLFAADWAQAQPGAEMPSVWQVRRFLQKVGNVSLQLGRMGDRELKTLKPFIRRGFENLLPGDIYSADGHTFDAEVQHPLHGRPFRPEITSMVDIATRRVVGWSVALAESGLAVLDALRDASLRHGIPAVFYVDNGSGYKNEMMLDVATGFMSRLGIEMVNSLPYNSQARGVIERLHQTIWVNAAKSLQAGYIGHDMDREAKLATFKLSRKAIKSAEVSAMPLMAWDRFIAFCDERVAEYNDRPHRSLPKITDQATGRRRHMTPNEAWEQHVAQGFEAHRVTDDEARPLFRPQMLRTVRRCEIELLGNRYFARALEEFHGEQLRVGYDIHDPRIVWVYDDEGRFLCTAELDANKRDYMPKSVIDRAREKRAAGREKRLEAKLVEVREELHGTPALEQIDTVTIPGFMTFNREQLAQRARALEPVDVVTVANEPEPLQAMPEPVAELPTWAVPTTPETRWAEWQQLNGMNEEEIDSEKARKWRHTYQATAEFRTYQRKSA</sequence>
<dbReference type="Pfam" id="PF09299">
    <property type="entry name" value="Mu-transpos_C"/>
    <property type="match status" value="1"/>
</dbReference>
<organism evidence="3 4">
    <name type="scientific">Chromobacterium indicum</name>
    <dbReference type="NCBI Taxonomy" id="3110228"/>
    <lineage>
        <taxon>Bacteria</taxon>
        <taxon>Pseudomonadati</taxon>
        <taxon>Pseudomonadota</taxon>
        <taxon>Betaproteobacteria</taxon>
        <taxon>Neisseriales</taxon>
        <taxon>Chromobacteriaceae</taxon>
        <taxon>Chromobacterium</taxon>
    </lineage>
</organism>
<dbReference type="InterPro" id="IPR012337">
    <property type="entry name" value="RNaseH-like_sf"/>
</dbReference>
<dbReference type="Gene3D" id="1.10.10.10">
    <property type="entry name" value="Winged helix-like DNA-binding domain superfamily/Winged helix DNA-binding domain"/>
    <property type="match status" value="1"/>
</dbReference>
<dbReference type="PROSITE" id="PS50994">
    <property type="entry name" value="INTEGRASE"/>
    <property type="match status" value="1"/>
</dbReference>
<dbReference type="InterPro" id="IPR015378">
    <property type="entry name" value="Transposase-like_Mu_C"/>
</dbReference>
<comment type="caution">
    <text evidence="3">The sequence shown here is derived from an EMBL/GenBank/DDBJ whole genome shotgun (WGS) entry which is preliminary data.</text>
</comment>
<feature type="domain" description="HTH Mu-type" evidence="2">
    <location>
        <begin position="8"/>
        <end position="72"/>
    </location>
</feature>